<evidence type="ECO:0000313" key="2">
    <source>
        <dbReference type="Proteomes" id="UP000315842"/>
    </source>
</evidence>
<keyword evidence="2" id="KW-1185">Reference proteome</keyword>
<gene>
    <name evidence="1" type="ORF">CUD01_04010</name>
</gene>
<dbReference type="Proteomes" id="UP000315842">
    <property type="component" value="Unassembled WGS sequence"/>
</dbReference>
<name>A0A4Y3K7N7_CELUD</name>
<sequence length="115" mass="12601">MAARARSTHRTPVCLCGARLRWVRYTPIKADPDDPTAATSVLPLDHRAAAPGSPAARTANYAVQLGTVFARQITPTRPLDPAVEWGPFNIHFATCPRRVTAEQLASMGQRNGRRR</sequence>
<reference evidence="1 2" key="1">
    <citation type="submission" date="2019-06" db="EMBL/GenBank/DDBJ databases">
        <title>Whole genome shotgun sequence of Cellulomonas uda NBRC 3747.</title>
        <authorList>
            <person name="Hosoyama A."/>
            <person name="Uohara A."/>
            <person name="Ohji S."/>
            <person name="Ichikawa N."/>
        </authorList>
    </citation>
    <scope>NUCLEOTIDE SEQUENCE [LARGE SCALE GENOMIC DNA]</scope>
    <source>
        <strain evidence="1 2">NBRC 3747</strain>
    </source>
</reference>
<accession>A0A4Y3K7N7</accession>
<protein>
    <submittedName>
        <fullName evidence="1">Uncharacterized protein</fullName>
    </submittedName>
</protein>
<dbReference type="EMBL" id="BJLP01000004">
    <property type="protein sequence ID" value="GEA79957.1"/>
    <property type="molecule type" value="Genomic_DNA"/>
</dbReference>
<evidence type="ECO:0000313" key="1">
    <source>
        <dbReference type="EMBL" id="GEA79957.1"/>
    </source>
</evidence>
<comment type="caution">
    <text evidence="1">The sequence shown here is derived from an EMBL/GenBank/DDBJ whole genome shotgun (WGS) entry which is preliminary data.</text>
</comment>
<organism evidence="1 2">
    <name type="scientific">Cellulomonas uda</name>
    <dbReference type="NCBI Taxonomy" id="1714"/>
    <lineage>
        <taxon>Bacteria</taxon>
        <taxon>Bacillati</taxon>
        <taxon>Actinomycetota</taxon>
        <taxon>Actinomycetes</taxon>
        <taxon>Micrococcales</taxon>
        <taxon>Cellulomonadaceae</taxon>
        <taxon>Cellulomonas</taxon>
    </lineage>
</organism>
<proteinExistence type="predicted"/>
<dbReference type="AlphaFoldDB" id="A0A4Y3K7N7"/>
<dbReference type="RefSeq" id="WP_141318297.1">
    <property type="nucleotide sequence ID" value="NZ_BJLP01000004.1"/>
</dbReference>